<feature type="domain" description="Ubiquitin-like" evidence="3">
    <location>
        <begin position="343"/>
        <end position="393"/>
    </location>
</feature>
<feature type="domain" description="Ubiquitin-like" evidence="3">
    <location>
        <begin position="177"/>
        <end position="245"/>
    </location>
</feature>
<dbReference type="RefSeq" id="XP_030922801.1">
    <property type="nucleotide sequence ID" value="XM_031066941.1"/>
</dbReference>
<dbReference type="PROSITE" id="PS50053">
    <property type="entry name" value="UBIQUITIN_2"/>
    <property type="match status" value="5"/>
</dbReference>
<dbReference type="OMA" id="LACYDIK"/>
<dbReference type="AlphaFoldDB" id="A0A7N2LYS1"/>
<dbReference type="Gramene" id="QL06p018733:mrna">
    <property type="protein sequence ID" value="QL06p018733:mrna"/>
    <property type="gene ID" value="QL06p018733"/>
</dbReference>
<dbReference type="CDD" id="cd17039">
    <property type="entry name" value="Ubl_ubiquitin_like"/>
    <property type="match status" value="2"/>
</dbReference>
<dbReference type="GO" id="GO:0003729">
    <property type="term" value="F:mRNA binding"/>
    <property type="evidence" value="ECO:0007669"/>
    <property type="project" value="UniProtKB-ARBA"/>
</dbReference>
<protein>
    <recommendedName>
        <fullName evidence="3">Ubiquitin-like domain-containing protein</fullName>
    </recommendedName>
</protein>
<evidence type="ECO:0000313" key="5">
    <source>
        <dbReference type="Proteomes" id="UP000594261"/>
    </source>
</evidence>
<organism evidence="4 5">
    <name type="scientific">Quercus lobata</name>
    <name type="common">Valley oak</name>
    <dbReference type="NCBI Taxonomy" id="97700"/>
    <lineage>
        <taxon>Eukaryota</taxon>
        <taxon>Viridiplantae</taxon>
        <taxon>Streptophyta</taxon>
        <taxon>Embryophyta</taxon>
        <taxon>Tracheophyta</taxon>
        <taxon>Spermatophyta</taxon>
        <taxon>Magnoliopsida</taxon>
        <taxon>eudicotyledons</taxon>
        <taxon>Gunneridae</taxon>
        <taxon>Pentapetalae</taxon>
        <taxon>rosids</taxon>
        <taxon>fabids</taxon>
        <taxon>Fagales</taxon>
        <taxon>Fagaceae</taxon>
        <taxon>Quercus</taxon>
    </lineage>
</organism>
<dbReference type="PANTHER" id="PTHR10666">
    <property type="entry name" value="UBIQUITIN"/>
    <property type="match status" value="1"/>
</dbReference>
<dbReference type="InterPro" id="IPR000626">
    <property type="entry name" value="Ubiquitin-like_dom"/>
</dbReference>
<feature type="region of interest" description="Disordered" evidence="2">
    <location>
        <begin position="1"/>
        <end position="21"/>
    </location>
</feature>
<dbReference type="SUPFAM" id="SSF54236">
    <property type="entry name" value="Ubiquitin-like"/>
    <property type="match status" value="5"/>
</dbReference>
<dbReference type="EMBL" id="LRBV02000006">
    <property type="status" value="NOT_ANNOTATED_CDS"/>
    <property type="molecule type" value="Genomic_DNA"/>
</dbReference>
<feature type="domain" description="Ubiquitin-like" evidence="3">
    <location>
        <begin position="100"/>
        <end position="170"/>
    </location>
</feature>
<feature type="domain" description="Ubiquitin-like" evidence="3">
    <location>
        <begin position="250"/>
        <end position="319"/>
    </location>
</feature>
<dbReference type="KEGG" id="qlo:115949653"/>
<keyword evidence="1" id="KW-1017">Isopeptide bond</keyword>
<keyword evidence="5" id="KW-1185">Reference proteome</keyword>
<proteinExistence type="predicted"/>
<dbReference type="InterPro" id="IPR050158">
    <property type="entry name" value="Ubiquitin_ubiquitin-like"/>
</dbReference>
<dbReference type="SMART" id="SM00213">
    <property type="entry name" value="UBQ"/>
    <property type="match status" value="5"/>
</dbReference>
<dbReference type="Proteomes" id="UP000594261">
    <property type="component" value="Chromosome 6"/>
</dbReference>
<dbReference type="InParanoid" id="A0A7N2LYS1"/>
<gene>
    <name evidence="4" type="primary">LOC115949653</name>
</gene>
<dbReference type="InterPro" id="IPR019956">
    <property type="entry name" value="Ubiquitin_dom"/>
</dbReference>
<feature type="compositionally biased region" description="Low complexity" evidence="2">
    <location>
        <begin position="9"/>
        <end position="21"/>
    </location>
</feature>
<feature type="domain" description="Ubiquitin-like" evidence="3">
    <location>
        <begin position="26"/>
        <end position="99"/>
    </location>
</feature>
<dbReference type="Gene3D" id="3.10.20.90">
    <property type="entry name" value="Phosphatidylinositol 3-kinase Catalytic Subunit, Chain A, domain 1"/>
    <property type="match status" value="5"/>
</dbReference>
<evidence type="ECO:0000256" key="1">
    <source>
        <dbReference type="ARBA" id="ARBA00022499"/>
    </source>
</evidence>
<accession>A0A7N2LYS1</accession>
<dbReference type="InterPro" id="IPR029071">
    <property type="entry name" value="Ubiquitin-like_domsf"/>
</dbReference>
<evidence type="ECO:0000313" key="4">
    <source>
        <dbReference type="EnsemblPlants" id="QL06p018733:mrna"/>
    </source>
</evidence>
<evidence type="ECO:0000259" key="3">
    <source>
        <dbReference type="PROSITE" id="PS50053"/>
    </source>
</evidence>
<dbReference type="Pfam" id="PF00240">
    <property type="entry name" value="ubiquitin"/>
    <property type="match status" value="5"/>
</dbReference>
<dbReference type="GeneID" id="115949653"/>
<sequence length="393" mass="44634">MEPRRNPNRRFPPSSSSSSNSTDEEISLYLKIIKTVALKFERNGTISNLKALLREKEALSENHQELFFAGNQLEDDQRLVDYGIQQGSTLHLVLQNLAGLKIFIKIPSDQRTIEIEVRTCDTVQNIKSIIQAKEGIPSDRYTLIYDGKVLEDDGIVSSLNISNKSTLHLVYNPKDVLPIYVRVGTGEILKLELKLLFTTRDVKAIAGSMIGVQMNDWDLIYAGKKLEDCKTLASYDIKEGTILEMFPAVIQIFVKTWSGKTITLDVKQQSTLGDVKDKIFQKLRIPGHHQSIVFAGKRLEDNRDLASYGVQMHSTLSMVFSPSQRIIPMQLNHIGNPIQKFTTIRILKSMIEKKMRSPVKEIYFNGLALRDDRSLADYRINSDAKIKVVMYQQ</sequence>
<dbReference type="PRINTS" id="PR00348">
    <property type="entry name" value="UBIQUITIN"/>
</dbReference>
<reference evidence="4" key="2">
    <citation type="submission" date="2021-01" db="UniProtKB">
        <authorList>
            <consortium name="EnsemblPlants"/>
        </authorList>
    </citation>
    <scope>IDENTIFICATION</scope>
</reference>
<reference evidence="4 5" key="1">
    <citation type="journal article" date="2016" name="G3 (Bethesda)">
        <title>First Draft Assembly and Annotation of the Genome of a California Endemic Oak Quercus lobata Nee (Fagaceae).</title>
        <authorList>
            <person name="Sork V.L."/>
            <person name="Fitz-Gibbon S.T."/>
            <person name="Puiu D."/>
            <person name="Crepeau M."/>
            <person name="Gugger P.F."/>
            <person name="Sherman R."/>
            <person name="Stevens K."/>
            <person name="Langley C.H."/>
            <person name="Pellegrini M."/>
            <person name="Salzberg S.L."/>
        </authorList>
    </citation>
    <scope>NUCLEOTIDE SEQUENCE [LARGE SCALE GENOMIC DNA]</scope>
    <source>
        <strain evidence="4 5">cv. SW786</strain>
    </source>
</reference>
<dbReference type="OrthoDB" id="1894077at2759"/>
<name>A0A7N2LYS1_QUELO</name>
<evidence type="ECO:0000256" key="2">
    <source>
        <dbReference type="SAM" id="MobiDB-lite"/>
    </source>
</evidence>
<dbReference type="EnsemblPlants" id="QL06p018733:mrna">
    <property type="protein sequence ID" value="QL06p018733:mrna"/>
    <property type="gene ID" value="QL06p018733"/>
</dbReference>